<protein>
    <submittedName>
        <fullName evidence="2">CC180 protein</fullName>
    </submittedName>
</protein>
<feature type="non-terminal residue" evidence="2">
    <location>
        <position position="1"/>
    </location>
</feature>
<dbReference type="AlphaFoldDB" id="A0A7K4J2Y3"/>
<organism evidence="2 3">
    <name type="scientific">Geococcyx californianus</name>
    <name type="common">Greater roadrunner</name>
    <name type="synonym">Saurothera californiana</name>
    <dbReference type="NCBI Taxonomy" id="8947"/>
    <lineage>
        <taxon>Eukaryota</taxon>
        <taxon>Metazoa</taxon>
        <taxon>Chordata</taxon>
        <taxon>Craniata</taxon>
        <taxon>Vertebrata</taxon>
        <taxon>Euteleostomi</taxon>
        <taxon>Archelosauria</taxon>
        <taxon>Archosauria</taxon>
        <taxon>Dinosauria</taxon>
        <taxon>Saurischia</taxon>
        <taxon>Theropoda</taxon>
        <taxon>Coelurosauria</taxon>
        <taxon>Aves</taxon>
        <taxon>Neognathae</taxon>
        <taxon>Neoaves</taxon>
        <taxon>Otidimorphae</taxon>
        <taxon>Cuculiformes</taxon>
        <taxon>Neomorphidae</taxon>
        <taxon>Geococcyx</taxon>
    </lineage>
</organism>
<evidence type="ECO:0000259" key="1">
    <source>
        <dbReference type="Pfam" id="PF14643"/>
    </source>
</evidence>
<feature type="domain" description="DUF4455" evidence="1">
    <location>
        <begin position="1"/>
        <end position="117"/>
    </location>
</feature>
<name>A0A7K4J2Y3_GEOCA</name>
<sequence>INRTILANRRTIACLWFRLMKSEIEKELSHQLKWQNRVKDWKLIQKNFIVHSFREFMAREEIQNSPTVKTEMENMLKDQIALSERRLEILLHVCDLLPPTHTGAEIKEWYRSLSNLN</sequence>
<comment type="caution">
    <text evidence="2">The sequence shown here is derived from an EMBL/GenBank/DDBJ whole genome shotgun (WGS) entry which is preliminary data.</text>
</comment>
<feature type="non-terminal residue" evidence="2">
    <location>
        <position position="117"/>
    </location>
</feature>
<reference evidence="2 3" key="1">
    <citation type="submission" date="2019-09" db="EMBL/GenBank/DDBJ databases">
        <title>Bird 10,000 Genomes (B10K) Project - Family phase.</title>
        <authorList>
            <person name="Zhang G."/>
        </authorList>
    </citation>
    <scope>NUCLEOTIDE SEQUENCE [LARGE SCALE GENOMIC DNA]</scope>
    <source>
        <strain evidence="2">B10K-CU-031-07</strain>
        <tissue evidence="2">Muscle</tissue>
    </source>
</reference>
<dbReference type="Pfam" id="PF14643">
    <property type="entry name" value="DUF4455"/>
    <property type="match status" value="1"/>
</dbReference>
<dbReference type="InterPro" id="IPR028089">
    <property type="entry name" value="DUF4455"/>
</dbReference>
<gene>
    <name evidence="2" type="primary">Ccdc180_0</name>
    <name evidence="2" type="ORF">GEOCAL_R09442</name>
</gene>
<proteinExistence type="predicted"/>
<dbReference type="Proteomes" id="UP000531151">
    <property type="component" value="Unassembled WGS sequence"/>
</dbReference>
<dbReference type="EMBL" id="VWPV01011104">
    <property type="protein sequence ID" value="NWH59694.1"/>
    <property type="molecule type" value="Genomic_DNA"/>
</dbReference>
<evidence type="ECO:0000313" key="2">
    <source>
        <dbReference type="EMBL" id="NWH59694.1"/>
    </source>
</evidence>
<dbReference type="OrthoDB" id="431588at2759"/>
<keyword evidence="3" id="KW-1185">Reference proteome</keyword>
<evidence type="ECO:0000313" key="3">
    <source>
        <dbReference type="Proteomes" id="UP000531151"/>
    </source>
</evidence>
<accession>A0A7K4J2Y3</accession>